<organism evidence="13 14">
    <name type="scientific">Rhodocytophaga aerolata</name>
    <dbReference type="NCBI Taxonomy" id="455078"/>
    <lineage>
        <taxon>Bacteria</taxon>
        <taxon>Pseudomonadati</taxon>
        <taxon>Bacteroidota</taxon>
        <taxon>Cytophagia</taxon>
        <taxon>Cytophagales</taxon>
        <taxon>Rhodocytophagaceae</taxon>
        <taxon>Rhodocytophaga</taxon>
    </lineage>
</organism>
<keyword evidence="5 12" id="KW-1133">Transmembrane helix</keyword>
<sequence length="338" mass="37498">MSDTHRNSHNAFRKMGIVTIVAVYLLILVGGIVRSTGAGMGCPDWPQCFGSWVPPTDVAQLPANYQEIYKDRGYADVEFNVYKTWTEYINRLIGVLIGIFIFLTLLLSVPYLKTDKTVFFLSLVSFILVGFQGWLGSVVVATNLAPWMVTVHMLVAIVLVFLLIYTVARSFTGKITLATIEGKSRINKILYFLLASSVLQIVLGTQVREAIDEIAASLSGNGRDTWIEQLGLGFYIHRSLSSLILAAHLYLLYLLKRNTIKNPVITKYTVALVSIVLLEILAGMGMAYLGIPAFLQPIHLLLAVAAIGIQFVLLLFINYDVVFVKSAAKTFNQAYSYK</sequence>
<dbReference type="PANTHER" id="PTHR35457">
    <property type="entry name" value="HEME A SYNTHASE"/>
    <property type="match status" value="1"/>
</dbReference>
<proteinExistence type="predicted"/>
<dbReference type="PANTHER" id="PTHR35457:SF1">
    <property type="entry name" value="HEME A SYNTHASE"/>
    <property type="match status" value="1"/>
</dbReference>
<keyword evidence="14" id="KW-1185">Reference proteome</keyword>
<evidence type="ECO:0000256" key="8">
    <source>
        <dbReference type="ARBA" id="ARBA00023133"/>
    </source>
</evidence>
<dbReference type="Pfam" id="PF02628">
    <property type="entry name" value="COX15-CtaA"/>
    <property type="match status" value="1"/>
</dbReference>
<evidence type="ECO:0000256" key="10">
    <source>
        <dbReference type="ARBA" id="ARBA00023157"/>
    </source>
</evidence>
<feature type="transmembrane region" description="Helical" evidence="12">
    <location>
        <begin position="235"/>
        <end position="255"/>
    </location>
</feature>
<keyword evidence="9 12" id="KW-0472">Membrane</keyword>
<feature type="transmembrane region" description="Helical" evidence="12">
    <location>
        <begin position="267"/>
        <end position="291"/>
    </location>
</feature>
<comment type="subcellular location">
    <subcellularLocation>
        <location evidence="1">Membrane</location>
        <topology evidence="1">Multi-pass membrane protein</topology>
    </subcellularLocation>
</comment>
<evidence type="ECO:0000256" key="5">
    <source>
        <dbReference type="ARBA" id="ARBA00022989"/>
    </source>
</evidence>
<dbReference type="InterPro" id="IPR003780">
    <property type="entry name" value="COX15/CtaA_fam"/>
</dbReference>
<dbReference type="EMBL" id="JAUKPO010000007">
    <property type="protein sequence ID" value="MDO1447547.1"/>
    <property type="molecule type" value="Genomic_DNA"/>
</dbReference>
<feature type="transmembrane region" description="Helical" evidence="12">
    <location>
        <begin position="119"/>
        <end position="141"/>
    </location>
</feature>
<evidence type="ECO:0000256" key="2">
    <source>
        <dbReference type="ARBA" id="ARBA00022475"/>
    </source>
</evidence>
<evidence type="ECO:0000256" key="1">
    <source>
        <dbReference type="ARBA" id="ARBA00004141"/>
    </source>
</evidence>
<keyword evidence="2" id="KW-1003">Cell membrane</keyword>
<evidence type="ECO:0000256" key="6">
    <source>
        <dbReference type="ARBA" id="ARBA00023002"/>
    </source>
</evidence>
<evidence type="ECO:0000256" key="3">
    <source>
        <dbReference type="ARBA" id="ARBA00022692"/>
    </source>
</evidence>
<feature type="transmembrane region" description="Helical" evidence="12">
    <location>
        <begin position="12"/>
        <end position="33"/>
    </location>
</feature>
<keyword evidence="6" id="KW-0560">Oxidoreductase</keyword>
<feature type="transmembrane region" description="Helical" evidence="12">
    <location>
        <begin position="147"/>
        <end position="168"/>
    </location>
</feature>
<comment type="caution">
    <text evidence="13">The sequence shown here is derived from an EMBL/GenBank/DDBJ whole genome shotgun (WGS) entry which is preliminary data.</text>
</comment>
<feature type="transmembrane region" description="Helical" evidence="12">
    <location>
        <begin position="189"/>
        <end position="207"/>
    </location>
</feature>
<evidence type="ECO:0000313" key="14">
    <source>
        <dbReference type="Proteomes" id="UP001168528"/>
    </source>
</evidence>
<comment type="pathway">
    <text evidence="11">Porphyrin-containing compound metabolism.</text>
</comment>
<accession>A0ABT8R635</accession>
<keyword evidence="3 12" id="KW-0812">Transmembrane</keyword>
<keyword evidence="4" id="KW-0479">Metal-binding</keyword>
<feature type="transmembrane region" description="Helical" evidence="12">
    <location>
        <begin position="88"/>
        <end position="107"/>
    </location>
</feature>
<dbReference type="InterPro" id="IPR050450">
    <property type="entry name" value="COX15/CtaA_HemeA_synthase"/>
</dbReference>
<evidence type="ECO:0000256" key="9">
    <source>
        <dbReference type="ARBA" id="ARBA00023136"/>
    </source>
</evidence>
<evidence type="ECO:0000256" key="4">
    <source>
        <dbReference type="ARBA" id="ARBA00022723"/>
    </source>
</evidence>
<feature type="transmembrane region" description="Helical" evidence="12">
    <location>
        <begin position="297"/>
        <end position="319"/>
    </location>
</feature>
<keyword evidence="7" id="KW-0408">Iron</keyword>
<keyword evidence="8" id="KW-0350">Heme biosynthesis</keyword>
<evidence type="ECO:0000256" key="12">
    <source>
        <dbReference type="SAM" id="Phobius"/>
    </source>
</evidence>
<evidence type="ECO:0000313" key="13">
    <source>
        <dbReference type="EMBL" id="MDO1447547.1"/>
    </source>
</evidence>
<name>A0ABT8R635_9BACT</name>
<gene>
    <name evidence="13" type="ORF">Q0590_14860</name>
</gene>
<keyword evidence="10" id="KW-1015">Disulfide bond</keyword>
<dbReference type="RefSeq" id="WP_302038351.1">
    <property type="nucleotide sequence ID" value="NZ_JAUKPO010000007.1"/>
</dbReference>
<evidence type="ECO:0000256" key="7">
    <source>
        <dbReference type="ARBA" id="ARBA00023004"/>
    </source>
</evidence>
<dbReference type="Proteomes" id="UP001168528">
    <property type="component" value="Unassembled WGS sequence"/>
</dbReference>
<reference evidence="13" key="1">
    <citation type="submission" date="2023-07" db="EMBL/GenBank/DDBJ databases">
        <title>The genome sequence of Rhodocytophaga aerolata KACC 12507.</title>
        <authorList>
            <person name="Zhang X."/>
        </authorList>
    </citation>
    <scope>NUCLEOTIDE SEQUENCE</scope>
    <source>
        <strain evidence="13">KACC 12507</strain>
    </source>
</reference>
<evidence type="ECO:0000256" key="11">
    <source>
        <dbReference type="ARBA" id="ARBA00023444"/>
    </source>
</evidence>
<protein>
    <submittedName>
        <fullName evidence="13">COX15/CtaA family protein</fullName>
    </submittedName>
</protein>